<gene>
    <name evidence="3" type="ORF">HYPBUDRAFT_241611</name>
</gene>
<dbReference type="InterPro" id="IPR004344">
    <property type="entry name" value="TTL/TTLL_fam"/>
</dbReference>
<dbReference type="GO" id="GO:0005524">
    <property type="term" value="F:ATP binding"/>
    <property type="evidence" value="ECO:0007669"/>
    <property type="project" value="UniProtKB-UniRule"/>
</dbReference>
<dbReference type="PROSITE" id="PS51221">
    <property type="entry name" value="TTL"/>
    <property type="match status" value="1"/>
</dbReference>
<dbReference type="InterPro" id="IPR036523">
    <property type="entry name" value="SurE-like_sf"/>
</dbReference>
<keyword evidence="1" id="KW-0547">Nucleotide-binding</keyword>
<dbReference type="InterPro" id="IPR027746">
    <property type="entry name" value="TTL"/>
</dbReference>
<dbReference type="InterPro" id="IPR011761">
    <property type="entry name" value="ATP-grasp"/>
</dbReference>
<evidence type="ECO:0000313" key="3">
    <source>
        <dbReference type="EMBL" id="ODV66280.1"/>
    </source>
</evidence>
<dbReference type="OrthoDB" id="202825at2759"/>
<accession>A0A1E4RG88</accession>
<evidence type="ECO:0000313" key="4">
    <source>
        <dbReference type="Proteomes" id="UP000095085"/>
    </source>
</evidence>
<dbReference type="EMBL" id="KV454542">
    <property type="protein sequence ID" value="ODV66280.1"/>
    <property type="molecule type" value="Genomic_DNA"/>
</dbReference>
<keyword evidence="4" id="KW-1185">Reference proteome</keyword>
<keyword evidence="1" id="KW-0067">ATP-binding</keyword>
<dbReference type="PANTHER" id="PTHR47551">
    <property type="entry name" value="TUBULIN--TYROSINE LIGASE PBY1-RELATED"/>
    <property type="match status" value="1"/>
</dbReference>
<dbReference type="PROSITE" id="PS50975">
    <property type="entry name" value="ATP_GRASP"/>
    <property type="match status" value="1"/>
</dbReference>
<protein>
    <submittedName>
        <fullName evidence="3">5'/3'-nucleotidase sure</fullName>
    </submittedName>
</protein>
<evidence type="ECO:0000259" key="2">
    <source>
        <dbReference type="PROSITE" id="PS50975"/>
    </source>
</evidence>
<dbReference type="STRING" id="984485.A0A1E4RG88"/>
<dbReference type="PANTHER" id="PTHR47551:SF1">
    <property type="entry name" value="TUBULIN--TYROSINE LIGASE PBY1-RELATED"/>
    <property type="match status" value="1"/>
</dbReference>
<dbReference type="Pfam" id="PF03133">
    <property type="entry name" value="TTL"/>
    <property type="match status" value="1"/>
</dbReference>
<dbReference type="Pfam" id="PF01975">
    <property type="entry name" value="SurE"/>
    <property type="match status" value="1"/>
</dbReference>
<dbReference type="SUPFAM" id="SSF64167">
    <property type="entry name" value="SurE-like"/>
    <property type="match status" value="1"/>
</dbReference>
<feature type="domain" description="ATP-grasp" evidence="2">
    <location>
        <begin position="404"/>
        <end position="667"/>
    </location>
</feature>
<evidence type="ECO:0000256" key="1">
    <source>
        <dbReference type="PROSITE-ProRule" id="PRU00409"/>
    </source>
</evidence>
<name>A0A1E4RG88_9ASCO</name>
<dbReference type="AlphaFoldDB" id="A0A1E4RG88"/>
<dbReference type="Gene3D" id="3.30.470.20">
    <property type="entry name" value="ATP-grasp fold, B domain"/>
    <property type="match status" value="1"/>
</dbReference>
<dbReference type="GO" id="GO:0046872">
    <property type="term" value="F:metal ion binding"/>
    <property type="evidence" value="ECO:0007669"/>
    <property type="project" value="InterPro"/>
</dbReference>
<dbReference type="GeneID" id="30997827"/>
<dbReference type="GO" id="GO:0000932">
    <property type="term" value="C:P-body"/>
    <property type="evidence" value="ECO:0007669"/>
    <property type="project" value="EnsemblFungi"/>
</dbReference>
<dbReference type="NCBIfam" id="TIGR00087">
    <property type="entry name" value="surE"/>
    <property type="match status" value="1"/>
</dbReference>
<dbReference type="Gene3D" id="3.40.1210.10">
    <property type="entry name" value="Survival protein SurE-like phosphatase/nucleotidase"/>
    <property type="match status" value="1"/>
</dbReference>
<dbReference type="InterPro" id="IPR002828">
    <property type="entry name" value="SurE-like_Pase/nucleotidase"/>
</dbReference>
<sequence length="690" mass="78900">MHILLTNDDGPLNDKASPYIKYLVDEINSSTDWKLSIVVPNQQRSWIGKAHFAGKSLTPSYIYTNDSTATPNQQVNAFDGPFTNPQPQLKSSQEWCLVDSTPAACADLGIYHLNSFDQPIDLVISGPNLGKNASRLYILSSGTVGASLEAATHGYKSISLSYEYYNLNHDYNLLKEAAKISVKLINKLYNNWDSNTDIYSINVPLVQDLQLGKTKIEFAPIYNNCWNSIYQPHIDEVTGQTHYNWNPDFKKVYKDGLLDLEHSDNRVLINKGVSVTPLKASFQSALPSNGEIILDDKEELDNIFLITINENEYIYKPLVEAFKNYSNFKIVTDKSILTKLNSDNNIKIFHYGDYEDIDIDFLQSKPNQYFIPSYIYRKALIRKHFLANTIHHFTVKNPESALKNAVPNSYQLEVDYAEFLDDALDDAYELRDEIENTNKTWILKPSMSDKGQGIRLFNTIDQLQSIFDSFEGDEEDEEEENDDKNGVIISQLRHFIVQEYQTNPLLLSGYDFKKFHLRTYVVCVGNLKVYVYKNILTLFSDSSFEKPLANENEIKLDGHLTNTCLQESVHPLVVPFWKLAGFDKQDTVYDKIRTITGELFRAATSVDKINFQPLANAVEIYGVDFLVNDDLEVKLLEVNAYPDFKQTGDDLKDLIFELFDRVVNEAVLPLVTNEEKHTTESNLDLVYLYE</sequence>
<dbReference type="Proteomes" id="UP000095085">
    <property type="component" value="Unassembled WGS sequence"/>
</dbReference>
<dbReference type="RefSeq" id="XP_020075347.1">
    <property type="nucleotide sequence ID" value="XM_020223278.1"/>
</dbReference>
<proteinExistence type="predicted"/>
<dbReference type="GO" id="GO:0016787">
    <property type="term" value="F:hydrolase activity"/>
    <property type="evidence" value="ECO:0007669"/>
    <property type="project" value="InterPro"/>
</dbReference>
<dbReference type="SUPFAM" id="SSF56059">
    <property type="entry name" value="Glutathione synthetase ATP-binding domain-like"/>
    <property type="match status" value="1"/>
</dbReference>
<organism evidence="3 4">
    <name type="scientific">Hyphopichia burtonii NRRL Y-1933</name>
    <dbReference type="NCBI Taxonomy" id="984485"/>
    <lineage>
        <taxon>Eukaryota</taxon>
        <taxon>Fungi</taxon>
        <taxon>Dikarya</taxon>
        <taxon>Ascomycota</taxon>
        <taxon>Saccharomycotina</taxon>
        <taxon>Pichiomycetes</taxon>
        <taxon>Debaryomycetaceae</taxon>
        <taxon>Hyphopichia</taxon>
    </lineage>
</organism>
<reference evidence="4" key="1">
    <citation type="submission" date="2016-05" db="EMBL/GenBank/DDBJ databases">
        <title>Comparative genomics of biotechnologically important yeasts.</title>
        <authorList>
            <consortium name="DOE Joint Genome Institute"/>
            <person name="Riley R."/>
            <person name="Haridas S."/>
            <person name="Wolfe K.H."/>
            <person name="Lopes M.R."/>
            <person name="Hittinger C.T."/>
            <person name="Goker M."/>
            <person name="Salamov A."/>
            <person name="Wisecaver J."/>
            <person name="Long T.M."/>
            <person name="Aerts A.L."/>
            <person name="Barry K."/>
            <person name="Choi C."/>
            <person name="Clum A."/>
            <person name="Coughlan A.Y."/>
            <person name="Deshpande S."/>
            <person name="Douglass A.P."/>
            <person name="Hanson S.J."/>
            <person name="Klenk H.-P."/>
            <person name="Labutti K."/>
            <person name="Lapidus A."/>
            <person name="Lindquist E."/>
            <person name="Lipzen A."/>
            <person name="Meier-Kolthoff J.P."/>
            <person name="Ohm R.A."/>
            <person name="Otillar R.P."/>
            <person name="Pangilinan J."/>
            <person name="Peng Y."/>
            <person name="Rokas A."/>
            <person name="Rosa C.A."/>
            <person name="Scheuner C."/>
            <person name="Sibirny A.A."/>
            <person name="Slot J.C."/>
            <person name="Stielow J.B."/>
            <person name="Sun H."/>
            <person name="Kurtzman C.P."/>
            <person name="Blackwell M."/>
            <person name="Grigoriev I.V."/>
            <person name="Jeffries T.W."/>
        </authorList>
    </citation>
    <scope>NUCLEOTIDE SEQUENCE [LARGE SCALE GENOMIC DNA]</scope>
    <source>
        <strain evidence="4">NRRL Y-1933</strain>
    </source>
</reference>